<proteinExistence type="predicted"/>
<gene>
    <name evidence="1" type="ORF">VKT23_018663</name>
</gene>
<name>A0ABR1IRS4_9AGAR</name>
<comment type="caution">
    <text evidence="1">The sequence shown here is derived from an EMBL/GenBank/DDBJ whole genome shotgun (WGS) entry which is preliminary data.</text>
</comment>
<keyword evidence="2" id="KW-1185">Reference proteome</keyword>
<evidence type="ECO:0000313" key="1">
    <source>
        <dbReference type="EMBL" id="KAK7437221.1"/>
    </source>
</evidence>
<sequence>MESRRFRLRFYYSASTRHFFPGALILRSFDLFNWEYTRPSAPSLDFGDEKDSLNLNGPLAYILGIRASTLRYRLSNNRYYWIGCIDSSRTSTQLMSLTENRPKVRLVKAATMTGMLVDEDTLHVVYGGGTDISIAQPSDDGLGEMSNQEVYTRYY</sequence>
<dbReference type="InterPro" id="IPR023296">
    <property type="entry name" value="Glyco_hydro_beta-prop_sf"/>
</dbReference>
<evidence type="ECO:0000313" key="2">
    <source>
        <dbReference type="Proteomes" id="UP001498398"/>
    </source>
</evidence>
<organism evidence="1 2">
    <name type="scientific">Marasmiellus scandens</name>
    <dbReference type="NCBI Taxonomy" id="2682957"/>
    <lineage>
        <taxon>Eukaryota</taxon>
        <taxon>Fungi</taxon>
        <taxon>Dikarya</taxon>
        <taxon>Basidiomycota</taxon>
        <taxon>Agaricomycotina</taxon>
        <taxon>Agaricomycetes</taxon>
        <taxon>Agaricomycetidae</taxon>
        <taxon>Agaricales</taxon>
        <taxon>Marasmiineae</taxon>
        <taxon>Omphalotaceae</taxon>
        <taxon>Marasmiellus</taxon>
    </lineage>
</organism>
<dbReference type="Proteomes" id="UP001498398">
    <property type="component" value="Unassembled WGS sequence"/>
</dbReference>
<dbReference type="Gene3D" id="2.115.10.20">
    <property type="entry name" value="Glycosyl hydrolase domain, family 43"/>
    <property type="match status" value="1"/>
</dbReference>
<reference evidence="1 2" key="1">
    <citation type="submission" date="2024-01" db="EMBL/GenBank/DDBJ databases">
        <title>A draft genome for the cacao thread blight pathogen Marasmiellus scandens.</title>
        <authorList>
            <person name="Baruah I.K."/>
            <person name="Leung J."/>
            <person name="Bukari Y."/>
            <person name="Amoako-Attah I."/>
            <person name="Meinhardt L.W."/>
            <person name="Bailey B.A."/>
            <person name="Cohen S.P."/>
        </authorList>
    </citation>
    <scope>NUCLEOTIDE SEQUENCE [LARGE SCALE GENOMIC DNA]</scope>
    <source>
        <strain evidence="1 2">GH-19</strain>
    </source>
</reference>
<accession>A0ABR1IRS4</accession>
<dbReference type="EMBL" id="JBANRG010000087">
    <property type="protein sequence ID" value="KAK7437221.1"/>
    <property type="molecule type" value="Genomic_DNA"/>
</dbReference>
<dbReference type="SUPFAM" id="SSF75005">
    <property type="entry name" value="Arabinanase/levansucrase/invertase"/>
    <property type="match status" value="1"/>
</dbReference>
<protein>
    <recommendedName>
        <fullName evidence="3">Glycosyl hydrolase family 32 N-terminal domain-containing protein</fullName>
    </recommendedName>
</protein>
<evidence type="ECO:0008006" key="3">
    <source>
        <dbReference type="Google" id="ProtNLM"/>
    </source>
</evidence>